<feature type="transmembrane region" description="Helical" evidence="6">
    <location>
        <begin position="311"/>
        <end position="330"/>
    </location>
</feature>
<dbReference type="RefSeq" id="WP_379904154.1">
    <property type="nucleotide sequence ID" value="NZ_JBHRTR010000034.1"/>
</dbReference>
<keyword evidence="3 6" id="KW-0812">Transmembrane</keyword>
<dbReference type="PROSITE" id="PS50850">
    <property type="entry name" value="MFS"/>
    <property type="match status" value="1"/>
</dbReference>
<evidence type="ECO:0000313" key="8">
    <source>
        <dbReference type="EMBL" id="MFC3229702.1"/>
    </source>
</evidence>
<feature type="transmembrane region" description="Helical" evidence="6">
    <location>
        <begin position="134"/>
        <end position="153"/>
    </location>
</feature>
<feature type="transmembrane region" description="Helical" evidence="6">
    <location>
        <begin position="275"/>
        <end position="299"/>
    </location>
</feature>
<dbReference type="Gene3D" id="1.20.1250.20">
    <property type="entry name" value="MFS general substrate transporter like domains"/>
    <property type="match status" value="1"/>
</dbReference>
<dbReference type="PANTHER" id="PTHR42718">
    <property type="entry name" value="MAJOR FACILITATOR SUPERFAMILY MULTIDRUG TRANSPORTER MFSC"/>
    <property type="match status" value="1"/>
</dbReference>
<feature type="transmembrane region" description="Helical" evidence="6">
    <location>
        <begin position="367"/>
        <end position="386"/>
    </location>
</feature>
<evidence type="ECO:0000313" key="9">
    <source>
        <dbReference type="Proteomes" id="UP001595528"/>
    </source>
</evidence>
<gene>
    <name evidence="8" type="ORF">ACFOGJ_20810</name>
</gene>
<evidence type="ECO:0000256" key="2">
    <source>
        <dbReference type="ARBA" id="ARBA00022448"/>
    </source>
</evidence>
<dbReference type="InterPro" id="IPR036259">
    <property type="entry name" value="MFS_trans_sf"/>
</dbReference>
<feature type="transmembrane region" description="Helical" evidence="6">
    <location>
        <begin position="342"/>
        <end position="361"/>
    </location>
</feature>
<evidence type="ECO:0000256" key="3">
    <source>
        <dbReference type="ARBA" id="ARBA00022692"/>
    </source>
</evidence>
<reference evidence="9" key="1">
    <citation type="journal article" date="2019" name="Int. J. Syst. Evol. Microbiol.">
        <title>The Global Catalogue of Microorganisms (GCM) 10K type strain sequencing project: providing services to taxonomists for standard genome sequencing and annotation.</title>
        <authorList>
            <consortium name="The Broad Institute Genomics Platform"/>
            <consortium name="The Broad Institute Genome Sequencing Center for Infectious Disease"/>
            <person name="Wu L."/>
            <person name="Ma J."/>
        </authorList>
    </citation>
    <scope>NUCLEOTIDE SEQUENCE [LARGE SCALE GENOMIC DNA]</scope>
    <source>
        <strain evidence="9">KCTC 42964</strain>
    </source>
</reference>
<keyword evidence="9" id="KW-1185">Reference proteome</keyword>
<dbReference type="InterPro" id="IPR020846">
    <property type="entry name" value="MFS_dom"/>
</dbReference>
<name>A0ABV7L515_9PROT</name>
<accession>A0ABV7L515</accession>
<organism evidence="8 9">
    <name type="scientific">Marinibaculum pumilum</name>
    <dbReference type="NCBI Taxonomy" id="1766165"/>
    <lineage>
        <taxon>Bacteria</taxon>
        <taxon>Pseudomonadati</taxon>
        <taxon>Pseudomonadota</taxon>
        <taxon>Alphaproteobacteria</taxon>
        <taxon>Rhodospirillales</taxon>
        <taxon>Rhodospirillaceae</taxon>
        <taxon>Marinibaculum</taxon>
    </lineage>
</organism>
<protein>
    <submittedName>
        <fullName evidence="8">MFS transporter</fullName>
    </submittedName>
</protein>
<evidence type="ECO:0000256" key="6">
    <source>
        <dbReference type="SAM" id="Phobius"/>
    </source>
</evidence>
<feature type="transmembrane region" description="Helical" evidence="6">
    <location>
        <begin position="434"/>
        <end position="453"/>
    </location>
</feature>
<feature type="transmembrane region" description="Helical" evidence="6">
    <location>
        <begin position="233"/>
        <end position="255"/>
    </location>
</feature>
<sequence>MSDPVGQARWALAAMSLVLGLVVLDETVVGVALPRIQAELGFTPTAAHWVVNAYLLTFTCFVALAGRVADLVGRGPSFLAGLALFAGGSLAAALAADGTMLIAARALQGCGAAILFPAGFAVLTAIFPPDRRGAALGLQTTVGGLFMASGPLLGGALAEHLSWRWIFWLNLPLLAAILAAFLVAWPLVAATGPKPAGGGGQGAGPRIDWPGLALLLAGLTALTLGLMESGSWGWGSLPVLLLLAAGAASLAAFLWLEVRRRQPLLHVDLLRIPTFAGGVIVFFMFQFDKITVFIFVPLYLQQVLGLSPVDAGLPILAAVLPSLVTSLLAGRAADRLGSRLPATIGLAANGVALLLVGLATALDSLPLIVAALLLWGAVLPVIAVPSRRALMSAVPPDHQGQASGVNLTVQMMGGTLGLALCTSILAATGSFPPVFLLTGLLVLACLGAVWGMMERPGRRASDATERRQ</sequence>
<dbReference type="Pfam" id="PF07690">
    <property type="entry name" value="MFS_1"/>
    <property type="match status" value="1"/>
</dbReference>
<dbReference type="CDD" id="cd17321">
    <property type="entry name" value="MFS_MMR_MDR_like"/>
    <property type="match status" value="1"/>
</dbReference>
<keyword evidence="2" id="KW-0813">Transport</keyword>
<dbReference type="PANTHER" id="PTHR42718:SF9">
    <property type="entry name" value="MAJOR FACILITATOR SUPERFAMILY MULTIDRUG TRANSPORTER MFSC"/>
    <property type="match status" value="1"/>
</dbReference>
<dbReference type="EMBL" id="JBHRTR010000034">
    <property type="protein sequence ID" value="MFC3229702.1"/>
    <property type="molecule type" value="Genomic_DNA"/>
</dbReference>
<feature type="transmembrane region" description="Helical" evidence="6">
    <location>
        <begin position="102"/>
        <end position="127"/>
    </location>
</feature>
<proteinExistence type="predicted"/>
<dbReference type="Proteomes" id="UP001595528">
    <property type="component" value="Unassembled WGS sequence"/>
</dbReference>
<dbReference type="SUPFAM" id="SSF103473">
    <property type="entry name" value="MFS general substrate transporter"/>
    <property type="match status" value="1"/>
</dbReference>
<evidence type="ECO:0000259" key="7">
    <source>
        <dbReference type="PROSITE" id="PS50850"/>
    </source>
</evidence>
<feature type="transmembrane region" description="Helical" evidence="6">
    <location>
        <begin position="78"/>
        <end position="96"/>
    </location>
</feature>
<dbReference type="InterPro" id="IPR011701">
    <property type="entry name" value="MFS"/>
</dbReference>
<dbReference type="Gene3D" id="1.20.1720.10">
    <property type="entry name" value="Multidrug resistance protein D"/>
    <property type="match status" value="1"/>
</dbReference>
<feature type="domain" description="Major facilitator superfamily (MFS) profile" evidence="7">
    <location>
        <begin position="11"/>
        <end position="457"/>
    </location>
</feature>
<feature type="transmembrane region" description="Helical" evidence="6">
    <location>
        <begin position="407"/>
        <end position="428"/>
    </location>
</feature>
<evidence type="ECO:0000256" key="4">
    <source>
        <dbReference type="ARBA" id="ARBA00022989"/>
    </source>
</evidence>
<comment type="subcellular location">
    <subcellularLocation>
        <location evidence="1">Membrane</location>
        <topology evidence="1">Multi-pass membrane protein</topology>
    </subcellularLocation>
</comment>
<feature type="transmembrane region" description="Helical" evidence="6">
    <location>
        <begin position="165"/>
        <end position="188"/>
    </location>
</feature>
<keyword evidence="4 6" id="KW-1133">Transmembrane helix</keyword>
<evidence type="ECO:0000256" key="5">
    <source>
        <dbReference type="ARBA" id="ARBA00023136"/>
    </source>
</evidence>
<feature type="transmembrane region" description="Helical" evidence="6">
    <location>
        <begin position="46"/>
        <end position="66"/>
    </location>
</feature>
<evidence type="ECO:0000256" key="1">
    <source>
        <dbReference type="ARBA" id="ARBA00004141"/>
    </source>
</evidence>
<feature type="transmembrane region" description="Helical" evidence="6">
    <location>
        <begin position="12"/>
        <end position="34"/>
    </location>
</feature>
<keyword evidence="5 6" id="KW-0472">Membrane</keyword>
<comment type="caution">
    <text evidence="8">The sequence shown here is derived from an EMBL/GenBank/DDBJ whole genome shotgun (WGS) entry which is preliminary data.</text>
</comment>